<dbReference type="InterPro" id="IPR018326">
    <property type="entry name" value="Rad4_beta-hairpin_dom1"/>
</dbReference>
<proteinExistence type="predicted"/>
<dbReference type="PANTHER" id="PTHR12135">
    <property type="entry name" value="DNA REPAIR PROTEIN XP-C / RAD4"/>
    <property type="match status" value="1"/>
</dbReference>
<gene>
    <name evidence="4" type="primary">LOC113093973</name>
</gene>
<accession>A0A6P6P354</accession>
<reference evidence="4" key="1">
    <citation type="submission" date="2025-08" db="UniProtKB">
        <authorList>
            <consortium name="RefSeq"/>
        </authorList>
    </citation>
    <scope>IDENTIFICATION</scope>
    <source>
        <strain evidence="4">Wakin</strain>
        <tissue evidence="4">Muscle</tissue>
    </source>
</reference>
<dbReference type="Pfam" id="PF10403">
    <property type="entry name" value="BHD_1"/>
    <property type="match status" value="1"/>
</dbReference>
<dbReference type="AlphaFoldDB" id="A0A6P6P354"/>
<dbReference type="RefSeq" id="XP_026115383.1">
    <property type="nucleotide sequence ID" value="XM_026259598.1"/>
</dbReference>
<feature type="region of interest" description="Disordered" evidence="1">
    <location>
        <begin position="1"/>
        <end position="28"/>
    </location>
</feature>
<evidence type="ECO:0000256" key="1">
    <source>
        <dbReference type="SAM" id="MobiDB-lite"/>
    </source>
</evidence>
<dbReference type="OrthoDB" id="300780at2759"/>
<evidence type="ECO:0000313" key="3">
    <source>
        <dbReference type="Proteomes" id="UP000515129"/>
    </source>
</evidence>
<dbReference type="GO" id="GO:0003697">
    <property type="term" value="F:single-stranded DNA binding"/>
    <property type="evidence" value="ECO:0007669"/>
    <property type="project" value="TreeGrafter"/>
</dbReference>
<dbReference type="Proteomes" id="UP000515129">
    <property type="component" value="Unplaced"/>
</dbReference>
<dbReference type="KEGG" id="caua:113093973"/>
<evidence type="ECO:0000259" key="2">
    <source>
        <dbReference type="SMART" id="SM01030"/>
    </source>
</evidence>
<feature type="compositionally biased region" description="Polar residues" evidence="1">
    <location>
        <begin position="1"/>
        <end position="10"/>
    </location>
</feature>
<dbReference type="SMART" id="SM01030">
    <property type="entry name" value="BHD_1"/>
    <property type="match status" value="1"/>
</dbReference>
<name>A0A6P6P354_CARAU</name>
<evidence type="ECO:0000313" key="4">
    <source>
        <dbReference type="RefSeq" id="XP_026115383.1"/>
    </source>
</evidence>
<dbReference type="GO" id="GO:0005737">
    <property type="term" value="C:cytoplasm"/>
    <property type="evidence" value="ECO:0007669"/>
    <property type="project" value="TreeGrafter"/>
</dbReference>
<feature type="domain" description="Rad4 beta-hairpin" evidence="2">
    <location>
        <begin position="82"/>
        <end position="134"/>
    </location>
</feature>
<dbReference type="GO" id="GO:0071942">
    <property type="term" value="C:XPC complex"/>
    <property type="evidence" value="ECO:0007669"/>
    <property type="project" value="TreeGrafter"/>
</dbReference>
<dbReference type="GeneID" id="113093973"/>
<dbReference type="InterPro" id="IPR004583">
    <property type="entry name" value="DNA_repair_Rad4"/>
</dbReference>
<organism evidence="3 4">
    <name type="scientific">Carassius auratus</name>
    <name type="common">Goldfish</name>
    <dbReference type="NCBI Taxonomy" id="7957"/>
    <lineage>
        <taxon>Eukaryota</taxon>
        <taxon>Metazoa</taxon>
        <taxon>Chordata</taxon>
        <taxon>Craniata</taxon>
        <taxon>Vertebrata</taxon>
        <taxon>Euteleostomi</taxon>
        <taxon>Actinopterygii</taxon>
        <taxon>Neopterygii</taxon>
        <taxon>Teleostei</taxon>
        <taxon>Ostariophysi</taxon>
        <taxon>Cypriniformes</taxon>
        <taxon>Cyprinidae</taxon>
        <taxon>Cyprininae</taxon>
        <taxon>Carassius</taxon>
    </lineage>
</organism>
<dbReference type="GO" id="GO:0000111">
    <property type="term" value="C:nucleotide-excision repair factor 2 complex"/>
    <property type="evidence" value="ECO:0007669"/>
    <property type="project" value="TreeGrafter"/>
</dbReference>
<dbReference type="PANTHER" id="PTHR12135:SF0">
    <property type="entry name" value="DNA REPAIR PROTEIN COMPLEMENTING XP-C CELLS"/>
    <property type="match status" value="1"/>
</dbReference>
<protein>
    <submittedName>
        <fullName evidence="4">DNA repair protein complementing XP-C cells-like isoform X1</fullName>
    </submittedName>
</protein>
<sequence length="182" mass="21010">MFTEHSSPSKHITEDEEEKMAEPLGPVDSTELAVVSKPAEIEIETPDKKQRKKAEFETFLHPMMKRFNKDLLVDVATRWIPTRCRQSYWTGYCRHPSQNTRTIHLLKYEAIYPPTAAVLGYCRGEPVYSRDCVHTLHSRDTMLKEARTVRLADNLYKMKLGIYVKGVTFPTNACGVRPIIMH</sequence>
<dbReference type="GO" id="GO:0006289">
    <property type="term" value="P:nucleotide-excision repair"/>
    <property type="evidence" value="ECO:0007669"/>
    <property type="project" value="InterPro"/>
</dbReference>
<dbReference type="GO" id="GO:0006298">
    <property type="term" value="P:mismatch repair"/>
    <property type="evidence" value="ECO:0007669"/>
    <property type="project" value="TreeGrafter"/>
</dbReference>
<dbReference type="GO" id="GO:0003684">
    <property type="term" value="F:damaged DNA binding"/>
    <property type="evidence" value="ECO:0007669"/>
    <property type="project" value="InterPro"/>
</dbReference>
<keyword evidence="3" id="KW-1185">Reference proteome</keyword>